<dbReference type="OrthoDB" id="422206at2759"/>
<feature type="non-terminal residue" evidence="6">
    <location>
        <position position="1"/>
    </location>
</feature>
<dbReference type="EMBL" id="NEVH01050044">
    <property type="protein sequence ID" value="PNE09493.1"/>
    <property type="molecule type" value="Genomic_DNA"/>
</dbReference>
<dbReference type="InterPro" id="IPR049680">
    <property type="entry name" value="FLVCR1-2_SLC49-like"/>
</dbReference>
<proteinExistence type="predicted"/>
<name>A0A2J7NKN3_9NEOP</name>
<reference evidence="6 7" key="1">
    <citation type="submission" date="2017-12" db="EMBL/GenBank/DDBJ databases">
        <title>Hemimetabolous genomes reveal molecular basis of termite eusociality.</title>
        <authorList>
            <person name="Harrison M.C."/>
            <person name="Jongepier E."/>
            <person name="Robertson H.M."/>
            <person name="Arning N."/>
            <person name="Bitard-Feildel T."/>
            <person name="Chao H."/>
            <person name="Childers C.P."/>
            <person name="Dinh H."/>
            <person name="Doddapaneni H."/>
            <person name="Dugan S."/>
            <person name="Gowin J."/>
            <person name="Greiner C."/>
            <person name="Han Y."/>
            <person name="Hu H."/>
            <person name="Hughes D.S.T."/>
            <person name="Huylmans A.-K."/>
            <person name="Kemena C."/>
            <person name="Kremer L.P.M."/>
            <person name="Lee S.L."/>
            <person name="Lopez-Ezquerra A."/>
            <person name="Mallet L."/>
            <person name="Monroy-Kuhn J.M."/>
            <person name="Moser A."/>
            <person name="Murali S.C."/>
            <person name="Muzny D.M."/>
            <person name="Otani S."/>
            <person name="Piulachs M.-D."/>
            <person name="Poelchau M."/>
            <person name="Qu J."/>
            <person name="Schaub F."/>
            <person name="Wada-Katsumata A."/>
            <person name="Worley K.C."/>
            <person name="Xie Q."/>
            <person name="Ylla G."/>
            <person name="Poulsen M."/>
            <person name="Gibbs R.A."/>
            <person name="Schal C."/>
            <person name="Richards S."/>
            <person name="Belles X."/>
            <person name="Korb J."/>
            <person name="Bornberg-Bauer E."/>
        </authorList>
    </citation>
    <scope>NUCLEOTIDE SEQUENCE [LARGE SCALE GENOMIC DNA]</scope>
    <source>
        <tissue evidence="6">Whole body</tissue>
    </source>
</reference>
<sequence>RLYKRRWLILLIFVLYSMSNAMQWIQYSIISNIVTRYYAVDSYAISWTSMVYMITYVPLIFPASWFLDKMVTLRSYV</sequence>
<dbReference type="InterPro" id="IPR036259">
    <property type="entry name" value="MFS_trans_sf"/>
</dbReference>
<evidence type="ECO:0000313" key="7">
    <source>
        <dbReference type="Proteomes" id="UP000235965"/>
    </source>
</evidence>
<dbReference type="GO" id="GO:0016020">
    <property type="term" value="C:membrane"/>
    <property type="evidence" value="ECO:0007669"/>
    <property type="project" value="UniProtKB-SubCell"/>
</dbReference>
<evidence type="ECO:0000313" key="6">
    <source>
        <dbReference type="EMBL" id="PNE09493.1"/>
    </source>
</evidence>
<evidence type="ECO:0000256" key="4">
    <source>
        <dbReference type="ARBA" id="ARBA00023136"/>
    </source>
</evidence>
<protein>
    <recommendedName>
        <fullName evidence="8">Major facilitator superfamily (MFS) profile domain-containing protein</fullName>
    </recommendedName>
</protein>
<keyword evidence="4 5" id="KW-0472">Membrane</keyword>
<dbReference type="GO" id="GO:0015232">
    <property type="term" value="F:heme transmembrane transporter activity"/>
    <property type="evidence" value="ECO:0007669"/>
    <property type="project" value="TreeGrafter"/>
</dbReference>
<feature type="transmembrane region" description="Helical" evidence="5">
    <location>
        <begin position="7"/>
        <end position="25"/>
    </location>
</feature>
<dbReference type="GO" id="GO:0097037">
    <property type="term" value="P:heme export"/>
    <property type="evidence" value="ECO:0007669"/>
    <property type="project" value="TreeGrafter"/>
</dbReference>
<evidence type="ECO:0000256" key="5">
    <source>
        <dbReference type="SAM" id="Phobius"/>
    </source>
</evidence>
<dbReference type="InParanoid" id="A0A2J7NKN3"/>
<comment type="subcellular location">
    <subcellularLocation>
        <location evidence="1">Membrane</location>
        <topology evidence="1">Multi-pass membrane protein</topology>
    </subcellularLocation>
</comment>
<dbReference type="PANTHER" id="PTHR10924:SF4">
    <property type="entry name" value="GH15861P"/>
    <property type="match status" value="1"/>
</dbReference>
<feature type="transmembrane region" description="Helical" evidence="5">
    <location>
        <begin position="45"/>
        <end position="67"/>
    </location>
</feature>
<keyword evidence="3 5" id="KW-1133">Transmembrane helix</keyword>
<organism evidence="6 7">
    <name type="scientific">Cryptotermes secundus</name>
    <dbReference type="NCBI Taxonomy" id="105785"/>
    <lineage>
        <taxon>Eukaryota</taxon>
        <taxon>Metazoa</taxon>
        <taxon>Ecdysozoa</taxon>
        <taxon>Arthropoda</taxon>
        <taxon>Hexapoda</taxon>
        <taxon>Insecta</taxon>
        <taxon>Pterygota</taxon>
        <taxon>Neoptera</taxon>
        <taxon>Polyneoptera</taxon>
        <taxon>Dictyoptera</taxon>
        <taxon>Blattodea</taxon>
        <taxon>Blattoidea</taxon>
        <taxon>Termitoidae</taxon>
        <taxon>Kalotermitidae</taxon>
        <taxon>Cryptotermitinae</taxon>
        <taxon>Cryptotermes</taxon>
    </lineage>
</organism>
<comment type="caution">
    <text evidence="6">The sequence shown here is derived from an EMBL/GenBank/DDBJ whole genome shotgun (WGS) entry which is preliminary data.</text>
</comment>
<dbReference type="PANTHER" id="PTHR10924">
    <property type="entry name" value="MAJOR FACILITATOR SUPERFAMILY PROTEIN-RELATED"/>
    <property type="match status" value="1"/>
</dbReference>
<evidence type="ECO:0008006" key="8">
    <source>
        <dbReference type="Google" id="ProtNLM"/>
    </source>
</evidence>
<dbReference type="AlphaFoldDB" id="A0A2J7NKN3"/>
<dbReference type="Proteomes" id="UP000235965">
    <property type="component" value="Unassembled WGS sequence"/>
</dbReference>
<gene>
    <name evidence="6" type="ORF">B7P43_G00009</name>
</gene>
<keyword evidence="2 5" id="KW-0812">Transmembrane</keyword>
<evidence type="ECO:0000256" key="3">
    <source>
        <dbReference type="ARBA" id="ARBA00022989"/>
    </source>
</evidence>
<keyword evidence="7" id="KW-1185">Reference proteome</keyword>
<feature type="non-terminal residue" evidence="6">
    <location>
        <position position="77"/>
    </location>
</feature>
<dbReference type="SUPFAM" id="SSF103473">
    <property type="entry name" value="MFS general substrate transporter"/>
    <property type="match status" value="1"/>
</dbReference>
<accession>A0A2J7NKN3</accession>
<evidence type="ECO:0000256" key="1">
    <source>
        <dbReference type="ARBA" id="ARBA00004141"/>
    </source>
</evidence>
<dbReference type="GO" id="GO:0020037">
    <property type="term" value="F:heme binding"/>
    <property type="evidence" value="ECO:0007669"/>
    <property type="project" value="TreeGrafter"/>
</dbReference>
<evidence type="ECO:0000256" key="2">
    <source>
        <dbReference type="ARBA" id="ARBA00022692"/>
    </source>
</evidence>